<evidence type="ECO:0000313" key="3">
    <source>
        <dbReference type="Proteomes" id="UP000669179"/>
    </source>
</evidence>
<dbReference type="SUPFAM" id="SSF52266">
    <property type="entry name" value="SGNH hydrolase"/>
    <property type="match status" value="1"/>
</dbReference>
<protein>
    <submittedName>
        <fullName evidence="2">SGNH/GDSL hydrolase family protein</fullName>
    </submittedName>
</protein>
<dbReference type="InterPro" id="IPR036514">
    <property type="entry name" value="SGNH_hydro_sf"/>
</dbReference>
<keyword evidence="3" id="KW-1185">Reference proteome</keyword>
<gene>
    <name evidence="2" type="ORF">J4573_38960</name>
</gene>
<dbReference type="PANTHER" id="PTHR43784">
    <property type="entry name" value="GDSL-LIKE LIPASE/ACYLHYDROLASE, PUTATIVE (AFU_ORTHOLOGUE AFUA_2G00820)-RELATED"/>
    <property type="match status" value="1"/>
</dbReference>
<dbReference type="InterPro" id="IPR053140">
    <property type="entry name" value="GDSL_Rv0518-like"/>
</dbReference>
<dbReference type="Pfam" id="PF13472">
    <property type="entry name" value="Lipase_GDSL_2"/>
    <property type="match status" value="1"/>
</dbReference>
<dbReference type="Gene3D" id="3.40.50.1110">
    <property type="entry name" value="SGNH hydrolase"/>
    <property type="match status" value="1"/>
</dbReference>
<dbReference type="RefSeq" id="WP_208261151.1">
    <property type="nucleotide sequence ID" value="NZ_JAGEOJ010000019.1"/>
</dbReference>
<dbReference type="PANTHER" id="PTHR43784:SF2">
    <property type="entry name" value="GDSL-LIKE LIPASE_ACYLHYDROLASE, PUTATIVE (AFU_ORTHOLOGUE AFUA_2G00820)-RELATED"/>
    <property type="match status" value="1"/>
</dbReference>
<dbReference type="CDD" id="cd01832">
    <property type="entry name" value="SGNH_hydrolase_like_1"/>
    <property type="match status" value="1"/>
</dbReference>
<dbReference type="GO" id="GO:0016787">
    <property type="term" value="F:hydrolase activity"/>
    <property type="evidence" value="ECO:0007669"/>
    <property type="project" value="UniProtKB-KW"/>
</dbReference>
<reference evidence="2" key="1">
    <citation type="submission" date="2021-03" db="EMBL/GenBank/DDBJ databases">
        <authorList>
            <person name="Kanchanasin P."/>
            <person name="Saeng-In P."/>
            <person name="Phongsopitanun W."/>
            <person name="Yuki M."/>
            <person name="Kudo T."/>
            <person name="Ohkuma M."/>
            <person name="Tanasupawat S."/>
        </authorList>
    </citation>
    <scope>NUCLEOTIDE SEQUENCE</scope>
    <source>
        <strain evidence="2">GKU 128</strain>
    </source>
</reference>
<dbReference type="AlphaFoldDB" id="A0A939TB33"/>
<comment type="caution">
    <text evidence="2">The sequence shown here is derived from an EMBL/GenBank/DDBJ whole genome shotgun (WGS) entry which is preliminary data.</text>
</comment>
<dbReference type="Proteomes" id="UP000669179">
    <property type="component" value="Unassembled WGS sequence"/>
</dbReference>
<evidence type="ECO:0000259" key="1">
    <source>
        <dbReference type="Pfam" id="PF13472"/>
    </source>
</evidence>
<proteinExistence type="predicted"/>
<feature type="domain" description="SGNH hydrolase-type esterase" evidence="1">
    <location>
        <begin position="25"/>
        <end position="202"/>
    </location>
</feature>
<keyword evidence="2" id="KW-0378">Hydrolase</keyword>
<accession>A0A939TB33</accession>
<evidence type="ECO:0000313" key="2">
    <source>
        <dbReference type="EMBL" id="MBO2453127.1"/>
    </source>
</evidence>
<sequence>MNDTLTTAEAAELLKGAPWQRLAIIGDSVAEGIREPTPGYRDLSWTDHVEEALRTVNPGFTSLNLGLRNLLAAQVREQQLEKALAFEPDLAIVTAGGNDMFRRRFDDEGVRAEIAAMVGAFRAIGADVVTIGLLDLTKAGLGDPRWRAVSSDHSRRLAELTADVATELGAIHVYNGRGSEAETDPGIYSSDQIHLNARGHAIAAANTIRTLADHLADHLAERATSPAGLAGPGGPAGHLASE</sequence>
<dbReference type="EMBL" id="JAGEOJ010000019">
    <property type="protein sequence ID" value="MBO2453127.1"/>
    <property type="molecule type" value="Genomic_DNA"/>
</dbReference>
<dbReference type="InterPro" id="IPR013830">
    <property type="entry name" value="SGNH_hydro"/>
</dbReference>
<organism evidence="2 3">
    <name type="scientific">Actinomadura barringtoniae</name>
    <dbReference type="NCBI Taxonomy" id="1427535"/>
    <lineage>
        <taxon>Bacteria</taxon>
        <taxon>Bacillati</taxon>
        <taxon>Actinomycetota</taxon>
        <taxon>Actinomycetes</taxon>
        <taxon>Streptosporangiales</taxon>
        <taxon>Thermomonosporaceae</taxon>
        <taxon>Actinomadura</taxon>
    </lineage>
</organism>
<name>A0A939TB33_9ACTN</name>